<dbReference type="VEuPathDB" id="FungiDB:BTJ68_05117"/>
<dbReference type="OrthoDB" id="3910643at2759"/>
<feature type="compositionally biased region" description="Polar residues" evidence="1">
    <location>
        <begin position="22"/>
        <end position="31"/>
    </location>
</feature>
<sequence>MSDNNNNTNASQGQPAPAPASDTPSQVNTTPDDAAAAAAAVLGGAAAAAGALGGIYRVIVRVNSFVAAEQEDMNVVHQEIQEILQAVNTPFDGLAANVQEDLRHALRTASVLAGVRRFAPALGITERPGLDDSVTVQRGLIPGWDTPVQSERPPFSQADWDRVEAHVRRRDRARQWRRYNRWIGEDSIAEEEHAEEIAELNARQWRRRNQSDQDSIAEEEHAEDVAELTEMYLGQQVQITRAGRSQLRQLGYPVRSNGILRVRRLDDDE</sequence>
<evidence type="ECO:0000313" key="2">
    <source>
        <dbReference type="EMBL" id="RMY90881.1"/>
    </source>
</evidence>
<gene>
    <name evidence="2" type="ORF">D0864_06172</name>
</gene>
<evidence type="ECO:0000313" key="3">
    <source>
        <dbReference type="Proteomes" id="UP000269539"/>
    </source>
</evidence>
<dbReference type="AlphaFoldDB" id="A0A3M7FR94"/>
<dbReference type="Proteomes" id="UP000269539">
    <property type="component" value="Unassembled WGS sequence"/>
</dbReference>
<feature type="region of interest" description="Disordered" evidence="1">
    <location>
        <begin position="1"/>
        <end position="31"/>
    </location>
</feature>
<evidence type="ECO:0000256" key="1">
    <source>
        <dbReference type="SAM" id="MobiDB-lite"/>
    </source>
</evidence>
<proteinExistence type="predicted"/>
<organism evidence="2 3">
    <name type="scientific">Hortaea werneckii</name>
    <name type="common">Black yeast</name>
    <name type="synonym">Cladosporium werneckii</name>
    <dbReference type="NCBI Taxonomy" id="91943"/>
    <lineage>
        <taxon>Eukaryota</taxon>
        <taxon>Fungi</taxon>
        <taxon>Dikarya</taxon>
        <taxon>Ascomycota</taxon>
        <taxon>Pezizomycotina</taxon>
        <taxon>Dothideomycetes</taxon>
        <taxon>Dothideomycetidae</taxon>
        <taxon>Mycosphaerellales</taxon>
        <taxon>Teratosphaeriaceae</taxon>
        <taxon>Hortaea</taxon>
    </lineage>
</organism>
<reference evidence="2 3" key="1">
    <citation type="journal article" date="2018" name="BMC Genomics">
        <title>Genomic evidence for intraspecific hybridization in a clonal and extremely halotolerant yeast.</title>
        <authorList>
            <person name="Gostincar C."/>
            <person name="Stajich J.E."/>
            <person name="Zupancic J."/>
            <person name="Zalar P."/>
            <person name="Gunde-Cimerman N."/>
        </authorList>
    </citation>
    <scope>NUCLEOTIDE SEQUENCE [LARGE SCALE GENOMIC DNA]</scope>
    <source>
        <strain evidence="2 3">EXF-10513</strain>
    </source>
</reference>
<dbReference type="EMBL" id="QWIO01000604">
    <property type="protein sequence ID" value="RMY90881.1"/>
    <property type="molecule type" value="Genomic_DNA"/>
</dbReference>
<protein>
    <submittedName>
        <fullName evidence="2">Uncharacterized protein</fullName>
    </submittedName>
</protein>
<comment type="caution">
    <text evidence="2">The sequence shown here is derived from an EMBL/GenBank/DDBJ whole genome shotgun (WGS) entry which is preliminary data.</text>
</comment>
<feature type="compositionally biased region" description="Polar residues" evidence="1">
    <location>
        <begin position="1"/>
        <end position="14"/>
    </location>
</feature>
<name>A0A3M7FR94_HORWE</name>
<accession>A0A3M7FR94</accession>